<feature type="transmembrane region" description="Helical" evidence="7">
    <location>
        <begin position="363"/>
        <end position="384"/>
    </location>
</feature>
<evidence type="ECO:0000256" key="6">
    <source>
        <dbReference type="ARBA" id="ARBA00023136"/>
    </source>
</evidence>
<sequence>MHIPSQAGEVLLENENPSLKKSAVKLSTVFFLLYCYIAGGSYGIEDMVGQAGPGMAILLLVLLAIFWGLPYGLICAEMSSTYPEAGGIYVWVRETFGYFWGYNCGWWYTLMGFIDTAVYLVLAVSYIESFIEMSTLARIALIVALVVIFTYINVKGLEMLGASTIILGIISLVPFALLTIMGFVNWQTNPCLPFFNTESGALGSFGLALVVGMWMYSGYEAISALGGEIEGASKLIPKGLMLAIPFVALTYILPTVAGIAGLPEGTWSQWSAEEGLSYVEIGGMIGGKPLMIIFVIGAVFANLAIYNDYVASSSRAPFVMAEDRLFPRFFMKVDKKNGTPYVAICVVTAATLLLAMIGSFDVLIVMDVFLYMFCLLLVFGSAVYIRFKKPDLHGEYRIPVGKKLFFVIALFPIAICIIALCTNGLGAVIIGIVALLSGPITYYLFKEMYGGRDGEGYCAELTIHTKLWAWLVPLYAAFQWKKHRYRSKLAARSMERMMILNICTWMLILLVAVGCLKFGLIDLIMASA</sequence>
<proteinExistence type="predicted"/>
<feature type="transmembrane region" description="Helical" evidence="7">
    <location>
        <begin position="240"/>
        <end position="261"/>
    </location>
</feature>
<keyword evidence="4 7" id="KW-0812">Transmembrane</keyword>
<evidence type="ECO:0000256" key="5">
    <source>
        <dbReference type="ARBA" id="ARBA00022989"/>
    </source>
</evidence>
<dbReference type="AlphaFoldDB" id="A0A9J6QSB0"/>
<dbReference type="InterPro" id="IPR002293">
    <property type="entry name" value="AA/rel_permease1"/>
</dbReference>
<protein>
    <submittedName>
        <fullName evidence="8">APC family permease</fullName>
    </submittedName>
</protein>
<dbReference type="PIRSF" id="PIRSF006060">
    <property type="entry name" value="AA_transporter"/>
    <property type="match status" value="1"/>
</dbReference>
<keyword evidence="6 7" id="KW-0472">Membrane</keyword>
<feature type="transmembrane region" description="Helical" evidence="7">
    <location>
        <begin position="201"/>
        <end position="219"/>
    </location>
</feature>
<evidence type="ECO:0000256" key="2">
    <source>
        <dbReference type="ARBA" id="ARBA00022448"/>
    </source>
</evidence>
<feature type="transmembrane region" description="Helical" evidence="7">
    <location>
        <begin position="56"/>
        <end position="74"/>
    </location>
</feature>
<feature type="transmembrane region" description="Helical" evidence="7">
    <location>
        <begin position="26"/>
        <end position="44"/>
    </location>
</feature>
<feature type="transmembrane region" description="Helical" evidence="7">
    <location>
        <begin position="159"/>
        <end position="181"/>
    </location>
</feature>
<feature type="transmembrane region" description="Helical" evidence="7">
    <location>
        <begin position="106"/>
        <end position="127"/>
    </location>
</feature>
<keyword evidence="3" id="KW-1003">Cell membrane</keyword>
<feature type="transmembrane region" description="Helical" evidence="7">
    <location>
        <begin position="498"/>
        <end position="520"/>
    </location>
</feature>
<accession>A0A9J6QSB0</accession>
<evidence type="ECO:0000256" key="7">
    <source>
        <dbReference type="SAM" id="Phobius"/>
    </source>
</evidence>
<reference evidence="8" key="1">
    <citation type="submission" date="2022-09" db="EMBL/GenBank/DDBJ databases">
        <title>Culturomic study of gut microbiota in children with autism spectrum disorder.</title>
        <authorList>
            <person name="Efimov B.A."/>
            <person name="Chaplin A.V."/>
            <person name="Sokolova S.R."/>
            <person name="Pikina A.P."/>
            <person name="Korzhanova M."/>
            <person name="Belova V."/>
            <person name="Korostin D."/>
        </authorList>
    </citation>
    <scope>NUCLEOTIDE SEQUENCE</scope>
    <source>
        <strain evidence="8">ASD5510</strain>
    </source>
</reference>
<dbReference type="PANTHER" id="PTHR45826:SF2">
    <property type="entry name" value="AMINO ACID TRANSPORTER"/>
    <property type="match status" value="1"/>
</dbReference>
<evidence type="ECO:0000256" key="1">
    <source>
        <dbReference type="ARBA" id="ARBA00004651"/>
    </source>
</evidence>
<name>A0A9J6QSB0_9FIRM</name>
<feature type="transmembrane region" description="Helical" evidence="7">
    <location>
        <begin position="281"/>
        <end position="305"/>
    </location>
</feature>
<feature type="transmembrane region" description="Helical" evidence="7">
    <location>
        <begin position="457"/>
        <end position="478"/>
    </location>
</feature>
<dbReference type="Gene3D" id="1.20.1740.10">
    <property type="entry name" value="Amino acid/polyamine transporter I"/>
    <property type="match status" value="1"/>
</dbReference>
<keyword evidence="9" id="KW-1185">Reference proteome</keyword>
<organism evidence="8 9">
    <name type="scientific">Hominibacterium faecale</name>
    <dbReference type="NCBI Taxonomy" id="2839743"/>
    <lineage>
        <taxon>Bacteria</taxon>
        <taxon>Bacillati</taxon>
        <taxon>Bacillota</taxon>
        <taxon>Clostridia</taxon>
        <taxon>Peptostreptococcales</taxon>
        <taxon>Anaerovoracaceae</taxon>
        <taxon>Hominibacterium</taxon>
    </lineage>
</organism>
<dbReference type="Proteomes" id="UP001065549">
    <property type="component" value="Unassembled WGS sequence"/>
</dbReference>
<gene>
    <name evidence="8" type="ORF">OBO34_03835</name>
</gene>
<keyword evidence="5 7" id="KW-1133">Transmembrane helix</keyword>
<dbReference type="Pfam" id="PF13520">
    <property type="entry name" value="AA_permease_2"/>
    <property type="match status" value="1"/>
</dbReference>
<keyword evidence="2" id="KW-0813">Transport</keyword>
<feature type="transmembrane region" description="Helical" evidence="7">
    <location>
        <begin position="338"/>
        <end position="357"/>
    </location>
</feature>
<comment type="caution">
    <text evidence="8">The sequence shown here is derived from an EMBL/GenBank/DDBJ whole genome shotgun (WGS) entry which is preliminary data.</text>
</comment>
<dbReference type="EMBL" id="JAOSHN010000001">
    <property type="protein sequence ID" value="MCU7377483.1"/>
    <property type="molecule type" value="Genomic_DNA"/>
</dbReference>
<dbReference type="RefSeq" id="WP_269478373.1">
    <property type="nucleotide sequence ID" value="NZ_JAOSHN010000001.1"/>
</dbReference>
<evidence type="ECO:0000313" key="8">
    <source>
        <dbReference type="EMBL" id="MCU7377483.1"/>
    </source>
</evidence>
<evidence type="ECO:0000256" key="4">
    <source>
        <dbReference type="ARBA" id="ARBA00022692"/>
    </source>
</evidence>
<dbReference type="GO" id="GO:0022857">
    <property type="term" value="F:transmembrane transporter activity"/>
    <property type="evidence" value="ECO:0007669"/>
    <property type="project" value="InterPro"/>
</dbReference>
<dbReference type="PANTHER" id="PTHR45826">
    <property type="entry name" value="POLYAMINE TRANSPORTER PUT1"/>
    <property type="match status" value="1"/>
</dbReference>
<dbReference type="InterPro" id="IPR044566">
    <property type="entry name" value="RMV1-like"/>
</dbReference>
<feature type="transmembrane region" description="Helical" evidence="7">
    <location>
        <begin position="404"/>
        <end position="420"/>
    </location>
</feature>
<dbReference type="GO" id="GO:0005886">
    <property type="term" value="C:plasma membrane"/>
    <property type="evidence" value="ECO:0007669"/>
    <property type="project" value="UniProtKB-SubCell"/>
</dbReference>
<evidence type="ECO:0000313" key="9">
    <source>
        <dbReference type="Proteomes" id="UP001065549"/>
    </source>
</evidence>
<evidence type="ECO:0000256" key="3">
    <source>
        <dbReference type="ARBA" id="ARBA00022475"/>
    </source>
</evidence>
<feature type="transmembrane region" description="Helical" evidence="7">
    <location>
        <begin position="133"/>
        <end position="152"/>
    </location>
</feature>
<comment type="subcellular location">
    <subcellularLocation>
        <location evidence="1">Cell membrane</location>
        <topology evidence="1">Multi-pass membrane protein</topology>
    </subcellularLocation>
</comment>